<dbReference type="AlphaFoldDB" id="G0UA68"/>
<reference evidence="1" key="1">
    <citation type="journal article" date="2012" name="Proc. Natl. Acad. Sci. U.S.A.">
        <title>Antigenic diversity is generated by distinct evolutionary mechanisms in African trypanosome species.</title>
        <authorList>
            <person name="Jackson A.P."/>
            <person name="Berry A."/>
            <person name="Aslett M."/>
            <person name="Allison H.C."/>
            <person name="Burton P."/>
            <person name="Vavrova-Anderson J."/>
            <person name="Brown R."/>
            <person name="Browne H."/>
            <person name="Corton N."/>
            <person name="Hauser H."/>
            <person name="Gamble J."/>
            <person name="Gilderthorp R."/>
            <person name="Marcello L."/>
            <person name="McQuillan J."/>
            <person name="Otto T.D."/>
            <person name="Quail M.A."/>
            <person name="Sanders M.J."/>
            <person name="van Tonder A."/>
            <person name="Ginger M.L."/>
            <person name="Field M.C."/>
            <person name="Barry J.D."/>
            <person name="Hertz-Fowler C."/>
            <person name="Berriman M."/>
        </authorList>
    </citation>
    <scope>NUCLEOTIDE SEQUENCE</scope>
    <source>
        <strain evidence="1">Y486</strain>
    </source>
</reference>
<name>G0UA68_TRYVY</name>
<organism evidence="1">
    <name type="scientific">Trypanosoma vivax (strain Y486)</name>
    <dbReference type="NCBI Taxonomy" id="1055687"/>
    <lineage>
        <taxon>Eukaryota</taxon>
        <taxon>Discoba</taxon>
        <taxon>Euglenozoa</taxon>
        <taxon>Kinetoplastea</taxon>
        <taxon>Metakinetoplastina</taxon>
        <taxon>Trypanosomatida</taxon>
        <taxon>Trypanosomatidae</taxon>
        <taxon>Trypanosoma</taxon>
        <taxon>Duttonella</taxon>
    </lineage>
</organism>
<proteinExistence type="predicted"/>
<gene>
    <name evidence="1" type="ORF">TVY486_1101850</name>
</gene>
<evidence type="ECO:0000313" key="1">
    <source>
        <dbReference type="EMBL" id="CCC52700.1"/>
    </source>
</evidence>
<dbReference type="EMBL" id="HE573027">
    <property type="protein sequence ID" value="CCC52700.1"/>
    <property type="molecule type" value="Genomic_DNA"/>
</dbReference>
<accession>G0UA68</accession>
<protein>
    <submittedName>
        <fullName evidence="1">Uncharacterized protein</fullName>
    </submittedName>
</protein>
<sequence length="150" mass="16230">MLSHCPFIAAFASEANPVAKGMWTVPMWERRMSIMRRFGKLTKERGPEMSEANVPLFVASLKLVKSSALRYARALLPPMRAGKIPAQMFLSGLRRVAAANPNKAGAVNGVAEAGPRLKRDGAREGPHCCAARVCRSRSLGRKLAAAEAKT</sequence>